<dbReference type="InterPro" id="IPR015947">
    <property type="entry name" value="PUA-like_sf"/>
</dbReference>
<dbReference type="CDD" id="cd16514">
    <property type="entry name" value="RING-HC_LONFs_rpt2"/>
    <property type="match status" value="1"/>
</dbReference>
<dbReference type="GO" id="GO:0005737">
    <property type="term" value="C:cytoplasm"/>
    <property type="evidence" value="ECO:0007669"/>
    <property type="project" value="UniProtKB-ARBA"/>
</dbReference>
<dbReference type="CDD" id="cd16513">
    <property type="entry name" value="RING-HC_LONFs_rpt1"/>
    <property type="match status" value="1"/>
</dbReference>
<feature type="domain" description="RING-type" evidence="6">
    <location>
        <begin position="379"/>
        <end position="415"/>
    </location>
</feature>
<dbReference type="PROSITE" id="PS50005">
    <property type="entry name" value="TPR"/>
    <property type="match status" value="1"/>
</dbReference>
<keyword evidence="1" id="KW-0479">Metal-binding</keyword>
<gene>
    <name evidence="8" type="primary">LONRF3</name>
</gene>
<dbReference type="PROSITE" id="PS50089">
    <property type="entry name" value="ZF_RING_2"/>
    <property type="match status" value="2"/>
</dbReference>
<evidence type="ECO:0000256" key="4">
    <source>
        <dbReference type="PROSITE-ProRule" id="PRU00175"/>
    </source>
</evidence>
<accession>A0A8C9R3D7</accession>
<evidence type="ECO:0000313" key="8">
    <source>
        <dbReference type="Ensembl" id="ENSSFOP00015005832.2"/>
    </source>
</evidence>
<reference evidence="8" key="2">
    <citation type="submission" date="2025-08" db="UniProtKB">
        <authorList>
            <consortium name="Ensembl"/>
        </authorList>
    </citation>
    <scope>IDENTIFICATION</scope>
</reference>
<dbReference type="GeneTree" id="ENSGT00440000033329"/>
<evidence type="ECO:0000313" key="9">
    <source>
        <dbReference type="Proteomes" id="UP000694397"/>
    </source>
</evidence>
<dbReference type="AlphaFoldDB" id="A0A8C9R3D7"/>
<dbReference type="PROSITE" id="PS00518">
    <property type="entry name" value="ZF_RING_1"/>
    <property type="match status" value="2"/>
</dbReference>
<evidence type="ECO:0000256" key="2">
    <source>
        <dbReference type="ARBA" id="ARBA00022771"/>
    </source>
</evidence>
<keyword evidence="9" id="KW-1185">Reference proteome</keyword>
<dbReference type="SMART" id="SM00464">
    <property type="entry name" value="LON"/>
    <property type="match status" value="1"/>
</dbReference>
<keyword evidence="3" id="KW-0862">Zinc</keyword>
<dbReference type="InterPro" id="IPR046336">
    <property type="entry name" value="Lon_prtase_N_sf"/>
</dbReference>
<dbReference type="SUPFAM" id="SSF57850">
    <property type="entry name" value="RING/U-box"/>
    <property type="match status" value="2"/>
</dbReference>
<dbReference type="SMART" id="SM00184">
    <property type="entry name" value="RING"/>
    <property type="match status" value="2"/>
</dbReference>
<dbReference type="InterPro" id="IPR013083">
    <property type="entry name" value="Znf_RING/FYVE/PHD"/>
</dbReference>
<dbReference type="Ensembl" id="ENSSFOT00015005928.2">
    <property type="protein sequence ID" value="ENSSFOP00015005832.2"/>
    <property type="gene ID" value="ENSSFOG00015003783.2"/>
</dbReference>
<dbReference type="SUPFAM" id="SSF48452">
    <property type="entry name" value="TPR-like"/>
    <property type="match status" value="1"/>
</dbReference>
<dbReference type="PROSITE" id="PS51787">
    <property type="entry name" value="LON_N"/>
    <property type="match status" value="1"/>
</dbReference>
<reference evidence="8 9" key="1">
    <citation type="submission" date="2019-04" db="EMBL/GenBank/DDBJ databases">
        <authorList>
            <consortium name="Wellcome Sanger Institute Data Sharing"/>
        </authorList>
    </citation>
    <scope>NUCLEOTIDE SEQUENCE [LARGE SCALE GENOMIC DNA]</scope>
</reference>
<dbReference type="InterPro" id="IPR017907">
    <property type="entry name" value="Znf_RING_CS"/>
</dbReference>
<organism evidence="8 9">
    <name type="scientific">Scleropages formosus</name>
    <name type="common">Asian bonytongue</name>
    <name type="synonym">Osteoglossum formosum</name>
    <dbReference type="NCBI Taxonomy" id="113540"/>
    <lineage>
        <taxon>Eukaryota</taxon>
        <taxon>Metazoa</taxon>
        <taxon>Chordata</taxon>
        <taxon>Craniata</taxon>
        <taxon>Vertebrata</taxon>
        <taxon>Euteleostomi</taxon>
        <taxon>Actinopterygii</taxon>
        <taxon>Neopterygii</taxon>
        <taxon>Teleostei</taxon>
        <taxon>Osteoglossocephala</taxon>
        <taxon>Osteoglossomorpha</taxon>
        <taxon>Osteoglossiformes</taxon>
        <taxon>Osteoglossidae</taxon>
        <taxon>Scleropages</taxon>
    </lineage>
</organism>
<dbReference type="PANTHER" id="PTHR23327">
    <property type="entry name" value="RING FINGER PROTEIN 127"/>
    <property type="match status" value="1"/>
</dbReference>
<proteinExistence type="predicted"/>
<dbReference type="Pfam" id="PF13923">
    <property type="entry name" value="zf-C3HC4_2"/>
    <property type="match status" value="1"/>
</dbReference>
<dbReference type="InterPro" id="IPR011990">
    <property type="entry name" value="TPR-like_helical_dom_sf"/>
</dbReference>
<dbReference type="InterPro" id="IPR003111">
    <property type="entry name" value="Lon_prtase_N"/>
</dbReference>
<dbReference type="PANTHER" id="PTHR23327:SF41">
    <property type="entry name" value="LON PEPTIDASE N-TERMINAL DOMAIN AND RING FINGER PROTEIN 3"/>
    <property type="match status" value="1"/>
</dbReference>
<protein>
    <submittedName>
        <fullName evidence="8">LON peptidase N-terminal domain and ring finger 3</fullName>
    </submittedName>
</protein>
<name>A0A8C9R3D7_SCLFO</name>
<sequence length="670" mass="75004">MMDSDSAVMLELAAQAFRARNFELAAEIYECQLQSPGDAGARAELALRRADALACAGRLADAFDAYRAAARPEGLRPERLEKLLECLADSVRRKEGLPARGRASDPFACAACLGFLCEPVTLPCGHCVCRKCLERERRPVRCRGCRRGCSSSRGCRESCASCADRCGSAVPDAHRYRVNVVLSHLLSKWFPSQTRAVQLRLEGNALFADKQPDAALRKYDEAIRLAPRDHVLFSNRSLINASLKKFDEALSDAEMACELQPHWLKGHLRKAQALGSLRRAEEALTEYLLCIALEPESKLAKSEALKERIPDCSSLLSSRARIKGSATGTSTPRGIAVAPRPYKVSVAGSPGKQQCPCRGRCCALMSLLLHDIVSSLSCLCPRLFYEPVTTACGHTFCLKCLERCLDHNSQCPLCKEDLSEYLAQRRYCKTFLMEELIAQYLPDELVERQKANEEEIAELSNLNKNVPIFVCTMAFPTVPCPLHIFEPCYRLMIRRCMETGTKQFGMCLGDSVKGFADHGCILEIRNVEFFADGRSVVDTIGRRRFKVVRHSQRDGYNTADIEYLEDEKVEGEDEAELRKLHDAVYDQALVWVNSLKAEQKQRIMGHFGPMPEKDPEPQTSPNGPSWCWWLLAVLPLEGRAQLAFLSLASLKERLSGIRRVLLFMSRNRSR</sequence>
<evidence type="ECO:0000256" key="1">
    <source>
        <dbReference type="ARBA" id="ARBA00022723"/>
    </source>
</evidence>
<evidence type="ECO:0000259" key="6">
    <source>
        <dbReference type="PROSITE" id="PS50089"/>
    </source>
</evidence>
<dbReference type="SMART" id="SM00028">
    <property type="entry name" value="TPR"/>
    <property type="match status" value="3"/>
</dbReference>
<dbReference type="InterPro" id="IPR019734">
    <property type="entry name" value="TPR_rpt"/>
</dbReference>
<reference evidence="8" key="3">
    <citation type="submission" date="2025-09" db="UniProtKB">
        <authorList>
            <consortium name="Ensembl"/>
        </authorList>
    </citation>
    <scope>IDENTIFICATION</scope>
</reference>
<evidence type="ECO:0000256" key="3">
    <source>
        <dbReference type="ARBA" id="ARBA00022833"/>
    </source>
</evidence>
<dbReference type="OrthoDB" id="264917at2759"/>
<dbReference type="Gene3D" id="3.30.40.10">
    <property type="entry name" value="Zinc/RING finger domain, C3HC4 (zinc finger)"/>
    <property type="match status" value="2"/>
</dbReference>
<dbReference type="Gene3D" id="1.25.40.10">
    <property type="entry name" value="Tetratricopeptide repeat domain"/>
    <property type="match status" value="1"/>
</dbReference>
<dbReference type="GO" id="GO:0061630">
    <property type="term" value="F:ubiquitin protein ligase activity"/>
    <property type="evidence" value="ECO:0007669"/>
    <property type="project" value="TreeGrafter"/>
</dbReference>
<evidence type="ECO:0000256" key="5">
    <source>
        <dbReference type="PROSITE-ProRule" id="PRU00339"/>
    </source>
</evidence>
<keyword evidence="5" id="KW-0802">TPR repeat</keyword>
<feature type="repeat" description="TPR" evidence="5">
    <location>
        <begin position="196"/>
        <end position="229"/>
    </location>
</feature>
<feature type="domain" description="RING-type" evidence="6">
    <location>
        <begin position="109"/>
        <end position="146"/>
    </location>
</feature>
<dbReference type="SUPFAM" id="SSF88697">
    <property type="entry name" value="PUA domain-like"/>
    <property type="match status" value="1"/>
</dbReference>
<dbReference type="GO" id="GO:0008270">
    <property type="term" value="F:zinc ion binding"/>
    <property type="evidence" value="ECO:0007669"/>
    <property type="project" value="UniProtKB-KW"/>
</dbReference>
<dbReference type="InterPro" id="IPR001841">
    <property type="entry name" value="Znf_RING"/>
</dbReference>
<dbReference type="Gene3D" id="2.30.130.40">
    <property type="entry name" value="LON domain-like"/>
    <property type="match status" value="1"/>
</dbReference>
<dbReference type="Proteomes" id="UP000694397">
    <property type="component" value="Chromosome 13"/>
</dbReference>
<keyword evidence="2 4" id="KW-0863">Zinc-finger</keyword>
<feature type="domain" description="Lon N-terminal" evidence="7">
    <location>
        <begin position="456"/>
        <end position="665"/>
    </location>
</feature>
<dbReference type="Pfam" id="PF02190">
    <property type="entry name" value="LON_substr_bdg"/>
    <property type="match status" value="1"/>
</dbReference>
<evidence type="ECO:0000259" key="7">
    <source>
        <dbReference type="PROSITE" id="PS51787"/>
    </source>
</evidence>